<dbReference type="AlphaFoldDB" id="A0A0F9G8F6"/>
<dbReference type="Gene3D" id="1.10.260.40">
    <property type="entry name" value="lambda repressor-like DNA-binding domains"/>
    <property type="match status" value="1"/>
</dbReference>
<evidence type="ECO:0000313" key="1">
    <source>
        <dbReference type="EMBL" id="KKL86661.1"/>
    </source>
</evidence>
<name>A0A0F9G8F6_9ZZZZ</name>
<gene>
    <name evidence="1" type="ORF">LCGC14_1942480</name>
</gene>
<proteinExistence type="predicted"/>
<dbReference type="Pfam" id="PF15943">
    <property type="entry name" value="YdaS_toxin"/>
    <property type="match status" value="1"/>
</dbReference>
<evidence type="ECO:0008006" key="2">
    <source>
        <dbReference type="Google" id="ProtNLM"/>
    </source>
</evidence>
<dbReference type="GO" id="GO:0003677">
    <property type="term" value="F:DNA binding"/>
    <property type="evidence" value="ECO:0007669"/>
    <property type="project" value="InterPro"/>
</dbReference>
<protein>
    <recommendedName>
        <fullName evidence="2">Helix-turn-helix domain-containing protein</fullName>
    </recommendedName>
</protein>
<dbReference type="InterPro" id="IPR031856">
    <property type="entry name" value="YdaS_toxin-like"/>
</dbReference>
<dbReference type="SUPFAM" id="SSF47413">
    <property type="entry name" value="lambda repressor-like DNA-binding domains"/>
    <property type="match status" value="1"/>
</dbReference>
<dbReference type="EMBL" id="LAZR01021046">
    <property type="protein sequence ID" value="KKL86661.1"/>
    <property type="molecule type" value="Genomic_DNA"/>
</dbReference>
<sequence>MSNLAIAKAVEIAGGQSQLARQISKIMGKPILQQHVWKWLNTVPVLPAEYCLPIEKITDGAVTRHELRPDIYPVEAA</sequence>
<comment type="caution">
    <text evidence="1">The sequence shown here is derived from an EMBL/GenBank/DDBJ whole genome shotgun (WGS) entry which is preliminary data.</text>
</comment>
<reference evidence="1" key="1">
    <citation type="journal article" date="2015" name="Nature">
        <title>Complex archaea that bridge the gap between prokaryotes and eukaryotes.</title>
        <authorList>
            <person name="Spang A."/>
            <person name="Saw J.H."/>
            <person name="Jorgensen S.L."/>
            <person name="Zaremba-Niedzwiedzka K."/>
            <person name="Martijn J."/>
            <person name="Lind A.E."/>
            <person name="van Eijk R."/>
            <person name="Schleper C."/>
            <person name="Guy L."/>
            <person name="Ettema T.J."/>
        </authorList>
    </citation>
    <scope>NUCLEOTIDE SEQUENCE</scope>
</reference>
<accession>A0A0F9G8F6</accession>
<dbReference type="InterPro" id="IPR010982">
    <property type="entry name" value="Lambda_DNA-bd_dom_sf"/>
</dbReference>
<organism evidence="1">
    <name type="scientific">marine sediment metagenome</name>
    <dbReference type="NCBI Taxonomy" id="412755"/>
    <lineage>
        <taxon>unclassified sequences</taxon>
        <taxon>metagenomes</taxon>
        <taxon>ecological metagenomes</taxon>
    </lineage>
</organism>